<protein>
    <submittedName>
        <fullName evidence="1">Uncharacterized protein</fullName>
    </submittedName>
</protein>
<dbReference type="EMBL" id="HBUF01350624">
    <property type="protein sequence ID" value="CAG6713425.1"/>
    <property type="molecule type" value="Transcribed_RNA"/>
</dbReference>
<dbReference type="EMBL" id="HBUF01174789">
    <property type="protein sequence ID" value="CAG6653695.1"/>
    <property type="molecule type" value="Transcribed_RNA"/>
</dbReference>
<sequence>MWTSWIKYLALTQQTQGSCSLTSPWTMTLSLLQPIRITNNQHVSYHPAQTLQDRTKRVTQRNKIDSNVSKIVFSTIQSVMRLVPLDRSSNTFTTFYLRKNCSNKE</sequence>
<proteinExistence type="predicted"/>
<evidence type="ECO:0000313" key="1">
    <source>
        <dbReference type="EMBL" id="CAG6713425.1"/>
    </source>
</evidence>
<dbReference type="EMBL" id="HBUF01350623">
    <property type="protein sequence ID" value="CAG6713422.1"/>
    <property type="molecule type" value="Transcribed_RNA"/>
</dbReference>
<reference evidence="1" key="1">
    <citation type="submission" date="2021-05" db="EMBL/GenBank/DDBJ databases">
        <authorList>
            <person name="Alioto T."/>
            <person name="Alioto T."/>
            <person name="Gomez Garrido J."/>
        </authorList>
    </citation>
    <scope>NUCLEOTIDE SEQUENCE</scope>
</reference>
<dbReference type="EMBL" id="HBUF01174786">
    <property type="protein sequence ID" value="CAG6653685.1"/>
    <property type="molecule type" value="Transcribed_RNA"/>
</dbReference>
<dbReference type="EMBL" id="HBUF01174787">
    <property type="protein sequence ID" value="CAG6653689.1"/>
    <property type="molecule type" value="Transcribed_RNA"/>
</dbReference>
<organism evidence="1">
    <name type="scientific">Cacopsylla melanoneura</name>
    <dbReference type="NCBI Taxonomy" id="428564"/>
    <lineage>
        <taxon>Eukaryota</taxon>
        <taxon>Metazoa</taxon>
        <taxon>Ecdysozoa</taxon>
        <taxon>Arthropoda</taxon>
        <taxon>Hexapoda</taxon>
        <taxon>Insecta</taxon>
        <taxon>Pterygota</taxon>
        <taxon>Neoptera</taxon>
        <taxon>Paraneoptera</taxon>
        <taxon>Hemiptera</taxon>
        <taxon>Sternorrhyncha</taxon>
        <taxon>Psylloidea</taxon>
        <taxon>Psyllidae</taxon>
        <taxon>Psyllinae</taxon>
        <taxon>Cacopsylla</taxon>
    </lineage>
</organism>
<dbReference type="EMBL" id="HBUF01350626">
    <property type="protein sequence ID" value="CAG6713429.1"/>
    <property type="molecule type" value="Transcribed_RNA"/>
</dbReference>
<name>A0A8D8UUA9_9HEMI</name>
<dbReference type="AlphaFoldDB" id="A0A8D8UUA9"/>
<accession>A0A8D8UUA9</accession>